<dbReference type="InterPro" id="IPR008949">
    <property type="entry name" value="Isoprenoid_synthase_dom_sf"/>
</dbReference>
<evidence type="ECO:0000256" key="5">
    <source>
        <dbReference type="ARBA" id="ARBA00022842"/>
    </source>
</evidence>
<gene>
    <name evidence="6" type="ORF">ACFQ5J_11490</name>
</gene>
<reference evidence="7" key="1">
    <citation type="journal article" date="2019" name="Int. J. Syst. Evol. Microbiol.">
        <title>The Global Catalogue of Microorganisms (GCM) 10K type strain sequencing project: providing services to taxonomists for standard genome sequencing and annotation.</title>
        <authorList>
            <consortium name="The Broad Institute Genomics Platform"/>
            <consortium name="The Broad Institute Genome Sequencing Center for Infectious Disease"/>
            <person name="Wu L."/>
            <person name="Ma J."/>
        </authorList>
    </citation>
    <scope>NUCLEOTIDE SEQUENCE [LARGE SCALE GENOMIC DNA]</scope>
    <source>
        <strain evidence="7">CCM 8903</strain>
    </source>
</reference>
<evidence type="ECO:0000256" key="1">
    <source>
        <dbReference type="ARBA" id="ARBA00001946"/>
    </source>
</evidence>
<proteinExistence type="inferred from homology"/>
<sequence>MNSPFAQYPWLNLKLTALADYLNQLLELHASDLLPTIRQQLIAPRFLPAAWYFLFSDFGSAAVAAGDLQAGAAALQLFAIRNHLMQRPEFGPDAMQHDFFVEYLSDLIDVELRKCSTDDEQLQGKLDAIQDITAHQLAAAQAIHQPTTDITEYLRRSQDQDALMFAFACHFGAQATGAPAVLIDSAETIGQTIGLAYRLRAECFDLMGINNAADAMGPLAMLQDGQFTLPTVLTLAAVGPAFADRIATAGSGDLAALGETAMTIIETGVGQTLNMADEYRDQALFDISLLPPTPAKTTLTSLVKILL</sequence>
<keyword evidence="3" id="KW-0808">Transferase</keyword>
<keyword evidence="4" id="KW-0479">Metal-binding</keyword>
<name>A0ABW4E852_9LACO</name>
<organism evidence="6 7">
    <name type="scientific">Lacticaseibacillus baoqingensis</name>
    <dbReference type="NCBI Taxonomy" id="2486013"/>
    <lineage>
        <taxon>Bacteria</taxon>
        <taxon>Bacillati</taxon>
        <taxon>Bacillota</taxon>
        <taxon>Bacilli</taxon>
        <taxon>Lactobacillales</taxon>
        <taxon>Lactobacillaceae</taxon>
        <taxon>Lacticaseibacillus</taxon>
    </lineage>
</organism>
<evidence type="ECO:0000313" key="7">
    <source>
        <dbReference type="Proteomes" id="UP001597252"/>
    </source>
</evidence>
<dbReference type="PANTHER" id="PTHR12001">
    <property type="entry name" value="GERANYLGERANYL PYROPHOSPHATE SYNTHASE"/>
    <property type="match status" value="1"/>
</dbReference>
<evidence type="ECO:0000313" key="6">
    <source>
        <dbReference type="EMBL" id="MFD1485849.1"/>
    </source>
</evidence>
<keyword evidence="5" id="KW-0460">Magnesium</keyword>
<evidence type="ECO:0000256" key="3">
    <source>
        <dbReference type="ARBA" id="ARBA00022679"/>
    </source>
</evidence>
<accession>A0ABW4E852</accession>
<dbReference type="SUPFAM" id="SSF48576">
    <property type="entry name" value="Terpenoid synthases"/>
    <property type="match status" value="1"/>
</dbReference>
<comment type="caution">
    <text evidence="6">The sequence shown here is derived from an EMBL/GenBank/DDBJ whole genome shotgun (WGS) entry which is preliminary data.</text>
</comment>
<evidence type="ECO:0000256" key="4">
    <source>
        <dbReference type="ARBA" id="ARBA00022723"/>
    </source>
</evidence>
<dbReference type="Gene3D" id="1.10.600.10">
    <property type="entry name" value="Farnesyl Diphosphate Synthase"/>
    <property type="match status" value="1"/>
</dbReference>
<comment type="similarity">
    <text evidence="2">Belongs to the FPP/GGPP synthase family.</text>
</comment>
<evidence type="ECO:0000256" key="2">
    <source>
        <dbReference type="ARBA" id="ARBA00006706"/>
    </source>
</evidence>
<protein>
    <submittedName>
        <fullName evidence="6">Polyprenyl synthetase family protein</fullName>
    </submittedName>
</protein>
<dbReference type="PANTHER" id="PTHR12001:SF69">
    <property type="entry name" value="ALL TRANS-POLYPRENYL-DIPHOSPHATE SYNTHASE PDSS1"/>
    <property type="match status" value="1"/>
</dbReference>
<dbReference type="EMBL" id="JBHTON010000045">
    <property type="protein sequence ID" value="MFD1485849.1"/>
    <property type="molecule type" value="Genomic_DNA"/>
</dbReference>
<dbReference type="Proteomes" id="UP001597252">
    <property type="component" value="Unassembled WGS sequence"/>
</dbReference>
<dbReference type="RefSeq" id="WP_125753867.1">
    <property type="nucleotide sequence ID" value="NZ_JBHTON010000045.1"/>
</dbReference>
<comment type="cofactor">
    <cofactor evidence="1">
        <name>Mg(2+)</name>
        <dbReference type="ChEBI" id="CHEBI:18420"/>
    </cofactor>
</comment>
<keyword evidence="7" id="KW-1185">Reference proteome</keyword>